<keyword evidence="1" id="KW-0732">Signal</keyword>
<feature type="signal peptide" evidence="1">
    <location>
        <begin position="1"/>
        <end position="19"/>
    </location>
</feature>
<accession>A0A8H5ZW34</accession>
<feature type="chain" id="PRO_5034477475" evidence="1">
    <location>
        <begin position="20"/>
        <end position="245"/>
    </location>
</feature>
<name>A0A8H5ZW34_PETAA</name>
<evidence type="ECO:0000256" key="1">
    <source>
        <dbReference type="SAM" id="SignalP"/>
    </source>
</evidence>
<dbReference type="AlphaFoldDB" id="A0A8H5ZW34"/>
<proteinExistence type="predicted"/>
<sequence length="245" mass="27450">MKLYSLSMFLLSTTVIVSARPAVEAPQACISQEADVAEPNAVHLRVEESDARDPNYYLGINPNSTNNREAMSFIGHNTGFDKRHTQGENISVKADETPLSAASLPNPSQIPSVTSNKALVPDVPHGIDPSHLTTPEKRLYDFLCSQGWNDTQCSCYFTHIESMKEALSHHFYSQGWSDDQVQALHERCQMELPENFPAPRGDADQEDLQMQLRLVEEMNRRKAIGERMYPSTKTIGTGIAEERRT</sequence>
<reference evidence="2 3" key="1">
    <citation type="submission" date="2019-04" db="EMBL/GenBank/DDBJ databases">
        <title>Aspergillus burnettii sp. nov., novel species from soil in southeast Queensland.</title>
        <authorList>
            <person name="Gilchrist C.L.M."/>
            <person name="Pitt J.I."/>
            <person name="Lange L."/>
            <person name="Lacey H.J."/>
            <person name="Vuong D."/>
            <person name="Midgley D.J."/>
            <person name="Greenfield P."/>
            <person name="Bradbury M."/>
            <person name="Lacey E."/>
            <person name="Busk P.K."/>
            <person name="Pilgaard B."/>
            <person name="Chooi Y.H."/>
            <person name="Piggott A.M."/>
        </authorList>
    </citation>
    <scope>NUCLEOTIDE SEQUENCE [LARGE SCALE GENOMIC DNA]</scope>
    <source>
        <strain evidence="2 3">FRR 5400</strain>
    </source>
</reference>
<evidence type="ECO:0000313" key="3">
    <source>
        <dbReference type="Proteomes" id="UP000541154"/>
    </source>
</evidence>
<dbReference type="Proteomes" id="UP000541154">
    <property type="component" value="Unassembled WGS sequence"/>
</dbReference>
<keyword evidence="3" id="KW-1185">Reference proteome</keyword>
<organism evidence="2 3">
    <name type="scientific">Petromyces alliaceus</name>
    <name type="common">Aspergillus alliaceus</name>
    <dbReference type="NCBI Taxonomy" id="209559"/>
    <lineage>
        <taxon>Eukaryota</taxon>
        <taxon>Fungi</taxon>
        <taxon>Dikarya</taxon>
        <taxon>Ascomycota</taxon>
        <taxon>Pezizomycotina</taxon>
        <taxon>Eurotiomycetes</taxon>
        <taxon>Eurotiomycetidae</taxon>
        <taxon>Eurotiales</taxon>
        <taxon>Aspergillaceae</taxon>
        <taxon>Aspergillus</taxon>
        <taxon>Aspergillus subgen. Circumdati</taxon>
    </lineage>
</organism>
<evidence type="ECO:0000313" key="2">
    <source>
        <dbReference type="EMBL" id="KAF5857396.1"/>
    </source>
</evidence>
<gene>
    <name evidence="2" type="ORF">ETB97_005888</name>
</gene>
<dbReference type="EMBL" id="SPNV01000260">
    <property type="protein sequence ID" value="KAF5857396.1"/>
    <property type="molecule type" value="Genomic_DNA"/>
</dbReference>
<comment type="caution">
    <text evidence="2">The sequence shown here is derived from an EMBL/GenBank/DDBJ whole genome shotgun (WGS) entry which is preliminary data.</text>
</comment>
<protein>
    <submittedName>
        <fullName evidence="2">Uncharacterized protein</fullName>
    </submittedName>
</protein>